<dbReference type="PANTHER" id="PTHR46873">
    <property type="entry name" value="EXPRESSED PROTEIN"/>
    <property type="match status" value="1"/>
</dbReference>
<organism evidence="2">
    <name type="scientific">Helicotheca tamesis</name>
    <dbReference type="NCBI Taxonomy" id="374047"/>
    <lineage>
        <taxon>Eukaryota</taxon>
        <taxon>Sar</taxon>
        <taxon>Stramenopiles</taxon>
        <taxon>Ochrophyta</taxon>
        <taxon>Bacillariophyta</taxon>
        <taxon>Mediophyceae</taxon>
        <taxon>Lithodesmiophycidae</taxon>
        <taxon>Lithodesmiales</taxon>
        <taxon>Lithodesmiaceae</taxon>
        <taxon>Helicotheca</taxon>
    </lineage>
</organism>
<gene>
    <name evidence="2" type="ORF">HTAM1171_LOCUS11902</name>
</gene>
<evidence type="ECO:0000256" key="1">
    <source>
        <dbReference type="SAM" id="Phobius"/>
    </source>
</evidence>
<dbReference type="AlphaFoldDB" id="A0A7S2IG53"/>
<keyword evidence="1" id="KW-1133">Transmembrane helix</keyword>
<dbReference type="PANTHER" id="PTHR46873:SF1">
    <property type="entry name" value="EXPRESSED PROTEIN"/>
    <property type="match status" value="1"/>
</dbReference>
<dbReference type="GO" id="GO:0003755">
    <property type="term" value="F:peptidyl-prolyl cis-trans isomerase activity"/>
    <property type="evidence" value="ECO:0007669"/>
    <property type="project" value="InterPro"/>
</dbReference>
<keyword evidence="1" id="KW-0812">Transmembrane</keyword>
<accession>A0A7S2IG53</accession>
<dbReference type="EMBL" id="HBGV01019212">
    <property type="protein sequence ID" value="CAD9517914.1"/>
    <property type="molecule type" value="Transcribed_RNA"/>
</dbReference>
<reference evidence="2" key="1">
    <citation type="submission" date="2021-01" db="EMBL/GenBank/DDBJ databases">
        <authorList>
            <person name="Corre E."/>
            <person name="Pelletier E."/>
            <person name="Niang G."/>
            <person name="Scheremetjew M."/>
            <person name="Finn R."/>
            <person name="Kale V."/>
            <person name="Holt S."/>
            <person name="Cochrane G."/>
            <person name="Meng A."/>
            <person name="Brown T."/>
            <person name="Cohen L."/>
        </authorList>
    </citation>
    <scope>NUCLEOTIDE SEQUENCE</scope>
    <source>
        <strain evidence="2">CCMP826</strain>
    </source>
</reference>
<evidence type="ECO:0000313" key="2">
    <source>
        <dbReference type="EMBL" id="CAD9517914.1"/>
    </source>
</evidence>
<dbReference type="Gene3D" id="2.40.100.10">
    <property type="entry name" value="Cyclophilin-like"/>
    <property type="match status" value="1"/>
</dbReference>
<evidence type="ECO:0008006" key="3">
    <source>
        <dbReference type="Google" id="ProtNLM"/>
    </source>
</evidence>
<protein>
    <recommendedName>
        <fullName evidence="3">PPIase cyclophilin-type domain-containing protein</fullName>
    </recommendedName>
</protein>
<keyword evidence="1" id="KW-0472">Membrane</keyword>
<feature type="transmembrane region" description="Helical" evidence="1">
    <location>
        <begin position="28"/>
        <end position="49"/>
    </location>
</feature>
<name>A0A7S2IG53_9STRA</name>
<dbReference type="SUPFAM" id="SSF50891">
    <property type="entry name" value="Cyclophilin-like"/>
    <property type="match status" value="1"/>
</dbReference>
<dbReference type="InterPro" id="IPR029000">
    <property type="entry name" value="Cyclophilin-like_dom_sf"/>
</dbReference>
<proteinExistence type="predicted"/>
<sequence>MKIQKIGNSMSRRQRSTDGNCTPTLQKLILFLIFCIAVVSIVSAIFFFFGQSTVNIPSSSSNLNAFNEQSSEEKISVRGAIGRSTEKYKKVENRDERENMVDNMNTDHNGPPQTPQEQDIENFLADQKQSQTLRLNMPHGSILINLRPDLSHESVQHINELLDASSKPCSPCRFYRSERDLLLQGILKKSDGPPPNKVLGPCPPEYQNKQDTHRKCPSHDPNCGCHGPIMTRGMVAWAGGGGGPDFFINMYHKPVDWWSNDHTVWGEIADSESLQLIEQMFGWDTTVKNGMTFLNNEVHFDISRD</sequence>